<proteinExistence type="predicted"/>
<accession>A0ABS9UU46</accession>
<evidence type="ECO:0000313" key="1">
    <source>
        <dbReference type="EMBL" id="MCH7400131.1"/>
    </source>
</evidence>
<name>A0ABS9UU46_9BACT</name>
<comment type="caution">
    <text evidence="1">The sequence shown here is derived from an EMBL/GenBank/DDBJ whole genome shotgun (WGS) entry which is preliminary data.</text>
</comment>
<gene>
    <name evidence="1" type="ORF">MM236_19200</name>
</gene>
<keyword evidence="2" id="KW-1185">Reference proteome</keyword>
<organism evidence="1 2">
    <name type="scientific">Belliella calami</name>
    <dbReference type="NCBI Taxonomy" id="2923436"/>
    <lineage>
        <taxon>Bacteria</taxon>
        <taxon>Pseudomonadati</taxon>
        <taxon>Bacteroidota</taxon>
        <taxon>Cytophagia</taxon>
        <taxon>Cytophagales</taxon>
        <taxon>Cyclobacteriaceae</taxon>
        <taxon>Belliella</taxon>
    </lineage>
</organism>
<dbReference type="EMBL" id="JAKZGS010000028">
    <property type="protein sequence ID" value="MCH7400131.1"/>
    <property type="molecule type" value="Genomic_DNA"/>
</dbReference>
<dbReference type="Proteomes" id="UP001165488">
    <property type="component" value="Unassembled WGS sequence"/>
</dbReference>
<reference evidence="1" key="1">
    <citation type="submission" date="2022-03" db="EMBL/GenBank/DDBJ databases">
        <title>De novo assembled genomes of Belliella spp. (Cyclobacteriaceae) strains.</title>
        <authorList>
            <person name="Szabo A."/>
            <person name="Korponai K."/>
            <person name="Felfoldi T."/>
        </authorList>
    </citation>
    <scope>NUCLEOTIDE SEQUENCE</scope>
    <source>
        <strain evidence="1">DSM 107340</strain>
    </source>
</reference>
<dbReference type="RefSeq" id="WP_241276624.1">
    <property type="nucleotide sequence ID" value="NZ_JAKZGS010000028.1"/>
</dbReference>
<sequence length="161" mass="17152">MALEYKVRKVSALPAAGSLLPNAVYIVPVGSSSVEMYITSNGSPVTARKVSDPSSTGLTQEIIDVAVPLIDTDYVVKTISSNENFIARVDAMKTNTSLSVNMRVSDCSLSIENGNLSVFAPGSGANLTLLWDGQSKQLKIRRIGASVSTTIRVVLTKYINL</sequence>
<evidence type="ECO:0000313" key="2">
    <source>
        <dbReference type="Proteomes" id="UP001165488"/>
    </source>
</evidence>
<protein>
    <submittedName>
        <fullName evidence="1">Uncharacterized protein</fullName>
    </submittedName>
</protein>